<feature type="domain" description="Receptor L-domain" evidence="1">
    <location>
        <begin position="122"/>
        <end position="199"/>
    </location>
</feature>
<proteinExistence type="predicted"/>
<dbReference type="Gene3D" id="3.80.20.20">
    <property type="entry name" value="Receptor L-domain"/>
    <property type="match status" value="1"/>
</dbReference>
<dbReference type="OMA" id="EVCRFEN"/>
<dbReference type="Pfam" id="PF01030">
    <property type="entry name" value="Recep_L_domain"/>
    <property type="match status" value="1"/>
</dbReference>
<dbReference type="InterPro" id="IPR053079">
    <property type="entry name" value="SPS2_domain"/>
</dbReference>
<dbReference type="HOGENOM" id="CLU_1066432_0_0_1"/>
<dbReference type="Proteomes" id="UP000008068">
    <property type="component" value="Unassembled WGS sequence"/>
</dbReference>
<keyword evidence="3" id="KW-1185">Reference proteome</keyword>
<organism evidence="3">
    <name type="scientific">Caenorhabditis brenneri</name>
    <name type="common">Nematode worm</name>
    <dbReference type="NCBI Taxonomy" id="135651"/>
    <lineage>
        <taxon>Eukaryota</taxon>
        <taxon>Metazoa</taxon>
        <taxon>Ecdysozoa</taxon>
        <taxon>Nematoda</taxon>
        <taxon>Chromadorea</taxon>
        <taxon>Rhabditida</taxon>
        <taxon>Rhabditina</taxon>
        <taxon>Rhabditomorpha</taxon>
        <taxon>Rhabditoidea</taxon>
        <taxon>Rhabditidae</taxon>
        <taxon>Peloderinae</taxon>
        <taxon>Caenorhabditis</taxon>
    </lineage>
</organism>
<evidence type="ECO:0000313" key="3">
    <source>
        <dbReference type="Proteomes" id="UP000008068"/>
    </source>
</evidence>
<name>G0P861_CAEBE</name>
<dbReference type="SUPFAM" id="SSF52058">
    <property type="entry name" value="L domain-like"/>
    <property type="match status" value="1"/>
</dbReference>
<dbReference type="InterPro" id="IPR000494">
    <property type="entry name" value="Rcpt_L-dom"/>
</dbReference>
<dbReference type="eggNOG" id="ENOG502TJE5">
    <property type="taxonomic scope" value="Eukaryota"/>
</dbReference>
<protein>
    <recommendedName>
        <fullName evidence="1">Receptor L-domain domain-containing protein</fullName>
    </recommendedName>
</protein>
<dbReference type="PANTHER" id="PTHR21662:SF6">
    <property type="entry name" value="RECEPTOR L-DOMAIN DOMAIN-CONTAINING PROTEIN"/>
    <property type="match status" value="1"/>
</dbReference>
<gene>
    <name evidence="2" type="ORF">CAEBREN_05579</name>
</gene>
<evidence type="ECO:0000313" key="2">
    <source>
        <dbReference type="EMBL" id="EGT47608.1"/>
    </source>
</evidence>
<dbReference type="InParanoid" id="G0P861"/>
<dbReference type="EMBL" id="GL380126">
    <property type="protein sequence ID" value="EGT47608.1"/>
    <property type="molecule type" value="Genomic_DNA"/>
</dbReference>
<dbReference type="PANTHER" id="PTHR21662">
    <property type="entry name" value="RECEPTOR PROTEIN-TYROSINE KINASE"/>
    <property type="match status" value="1"/>
</dbReference>
<sequence length="261" mass="30047">MTRWGHVDQLTGCRHLVELAQRLPRLASSTRYDCRLPRLGLQSKISTRTPDFMVLTISFIKPVTVNLEQLHPDFCLTIQELVVFLNAAAYFRHLHAKLCDFNQSDFEVEVCRFENLSVLKPDCVYIVGDLNINNGDEELVQKLEKVEIIFGSLVIQNTLLKNLDFFGNLRKIANFNETAPIIKIVNNENLRKIELPKMDGSISKGYSVAIIEGTEVFESTQSCMIFQFHTRTNVSYNGGNCSEFLEQKEFHFDYRAFRIIQ</sequence>
<reference evidence="3" key="1">
    <citation type="submission" date="2011-07" db="EMBL/GenBank/DDBJ databases">
        <authorList>
            <consortium name="Caenorhabditis brenneri Sequencing and Analysis Consortium"/>
            <person name="Wilson R.K."/>
        </authorList>
    </citation>
    <scope>NUCLEOTIDE SEQUENCE [LARGE SCALE GENOMIC DNA]</scope>
    <source>
        <strain evidence="3">PB2801</strain>
    </source>
</reference>
<dbReference type="AlphaFoldDB" id="G0P861"/>
<accession>G0P861</accession>
<evidence type="ECO:0000259" key="1">
    <source>
        <dbReference type="Pfam" id="PF01030"/>
    </source>
</evidence>
<dbReference type="InterPro" id="IPR036941">
    <property type="entry name" value="Rcpt_L-dom_sf"/>
</dbReference>